<reference evidence="1" key="1">
    <citation type="submission" date="2014-05" db="EMBL/GenBank/DDBJ databases">
        <authorList>
            <person name="Chronopoulou M."/>
        </authorList>
    </citation>
    <scope>NUCLEOTIDE SEQUENCE</scope>
    <source>
        <tissue evidence="1">Whole organism</tissue>
    </source>
</reference>
<sequence>ELSRKTRSRRHHLKRDNEFLSTLQKKIGEDTHQIDESPQQVLICGSYDHQESLKG</sequence>
<dbReference type="AlphaFoldDB" id="A0A0K2UWN0"/>
<feature type="non-terminal residue" evidence="1">
    <location>
        <position position="1"/>
    </location>
</feature>
<protein>
    <submittedName>
        <fullName evidence="1">Uncharacterized protein</fullName>
    </submittedName>
</protein>
<accession>A0A0K2UWN0</accession>
<dbReference type="EMBL" id="HACA01025298">
    <property type="protein sequence ID" value="CDW42659.1"/>
    <property type="molecule type" value="Transcribed_RNA"/>
</dbReference>
<name>A0A0K2UWN0_LEPSM</name>
<proteinExistence type="predicted"/>
<evidence type="ECO:0000313" key="1">
    <source>
        <dbReference type="EMBL" id="CDW42659.1"/>
    </source>
</evidence>
<organism evidence="1">
    <name type="scientific">Lepeophtheirus salmonis</name>
    <name type="common">Salmon louse</name>
    <name type="synonym">Caligus salmonis</name>
    <dbReference type="NCBI Taxonomy" id="72036"/>
    <lineage>
        <taxon>Eukaryota</taxon>
        <taxon>Metazoa</taxon>
        <taxon>Ecdysozoa</taxon>
        <taxon>Arthropoda</taxon>
        <taxon>Crustacea</taxon>
        <taxon>Multicrustacea</taxon>
        <taxon>Hexanauplia</taxon>
        <taxon>Copepoda</taxon>
        <taxon>Siphonostomatoida</taxon>
        <taxon>Caligidae</taxon>
        <taxon>Lepeophtheirus</taxon>
    </lineage>
</organism>